<dbReference type="EMBL" id="MIJY01000005">
    <property type="protein sequence ID" value="OEG18697.1"/>
    <property type="molecule type" value="Genomic_DNA"/>
</dbReference>
<evidence type="ECO:0000313" key="2">
    <source>
        <dbReference type="Proteomes" id="UP000095094"/>
    </source>
</evidence>
<organism evidence="1 2">
    <name type="scientific">Enterococcus termitis</name>
    <dbReference type="NCBI Taxonomy" id="332950"/>
    <lineage>
        <taxon>Bacteria</taxon>
        <taxon>Bacillati</taxon>
        <taxon>Bacillota</taxon>
        <taxon>Bacilli</taxon>
        <taxon>Lactobacillales</taxon>
        <taxon>Enterococcaceae</taxon>
        <taxon>Enterococcus</taxon>
    </lineage>
</organism>
<comment type="caution">
    <text evidence="1">The sequence shown here is derived from an EMBL/GenBank/DDBJ whole genome shotgun (WGS) entry which is preliminary data.</text>
</comment>
<evidence type="ECO:0000313" key="1">
    <source>
        <dbReference type="EMBL" id="OEG18697.1"/>
    </source>
</evidence>
<proteinExistence type="predicted"/>
<reference evidence="2" key="1">
    <citation type="submission" date="2016-09" db="EMBL/GenBank/DDBJ databases">
        <authorList>
            <person name="Gulvik C.A."/>
        </authorList>
    </citation>
    <scope>NUCLEOTIDE SEQUENCE [LARGE SCALE GENOMIC DNA]</scope>
    <source>
        <strain evidence="2">LMG 8895</strain>
    </source>
</reference>
<sequence>MLLFVAVIIVFFVLYAWYNFKYEEKMSKKHFDYYIENEQGKKEIRKALMLRLEQKITESEILESVEKFNKIENPRYVQEISRDYQVLYQEMHYVNGLVRQINTLTSHFEEELKLENDEQSVEVYLNNLDAIIIHLNTINEKEDRYSKVLEMKEVKSKAESLVKELLLVHSKFRTGENL</sequence>
<name>A0A1E5H124_9ENTE</name>
<gene>
    <name evidence="1" type="ORF">BCR25_15980</name>
</gene>
<protein>
    <submittedName>
        <fullName evidence="1">Uncharacterized protein</fullName>
    </submittedName>
</protein>
<dbReference type="Proteomes" id="UP000095094">
    <property type="component" value="Unassembled WGS sequence"/>
</dbReference>
<dbReference type="RefSeq" id="WP_069662546.1">
    <property type="nucleotide sequence ID" value="NZ_JBHUJJ010000002.1"/>
</dbReference>
<accession>A0A1E5H124</accession>
<keyword evidence="2" id="KW-1185">Reference proteome</keyword>
<dbReference type="AlphaFoldDB" id="A0A1E5H124"/>